<dbReference type="InterPro" id="IPR046960">
    <property type="entry name" value="PPR_At4g14850-like_plant"/>
</dbReference>
<dbReference type="OrthoDB" id="1936721at2759"/>
<dbReference type="PANTHER" id="PTHR47926">
    <property type="entry name" value="PENTATRICOPEPTIDE REPEAT-CONTAINING PROTEIN"/>
    <property type="match status" value="1"/>
</dbReference>
<reference evidence="3 4" key="1">
    <citation type="journal article" date="2019" name="Nat. Plants">
        <title>Stout camphor tree genome fills gaps in understanding of flowering plant genome evolution.</title>
        <authorList>
            <person name="Chaw S.M."/>
            <person name="Liu Y.C."/>
            <person name="Wu Y.W."/>
            <person name="Wang H.Y."/>
            <person name="Lin C.I."/>
            <person name="Wu C.S."/>
            <person name="Ke H.M."/>
            <person name="Chang L.Y."/>
            <person name="Hsu C.Y."/>
            <person name="Yang H.T."/>
            <person name="Sudianto E."/>
            <person name="Hsu M.H."/>
            <person name="Wu K.P."/>
            <person name="Wang L.N."/>
            <person name="Leebens-Mack J.H."/>
            <person name="Tsai I.J."/>
        </authorList>
    </citation>
    <scope>NUCLEOTIDE SEQUENCE [LARGE SCALE GENOMIC DNA]</scope>
    <source>
        <strain evidence="4">cv. Chaw 1501</strain>
        <tissue evidence="3">Young leaves</tissue>
    </source>
</reference>
<dbReference type="EMBL" id="QPKB01000004">
    <property type="protein sequence ID" value="RWR82952.1"/>
    <property type="molecule type" value="Genomic_DNA"/>
</dbReference>
<dbReference type="PROSITE" id="PS51375">
    <property type="entry name" value="PPR"/>
    <property type="match status" value="1"/>
</dbReference>
<dbReference type="InterPro" id="IPR002885">
    <property type="entry name" value="PPR_rpt"/>
</dbReference>
<evidence type="ECO:0000313" key="3">
    <source>
        <dbReference type="EMBL" id="RWR82952.1"/>
    </source>
</evidence>
<comment type="caution">
    <text evidence="3">The sequence shown here is derived from an EMBL/GenBank/DDBJ whole genome shotgun (WGS) entry which is preliminary data.</text>
</comment>
<evidence type="ECO:0000313" key="4">
    <source>
        <dbReference type="Proteomes" id="UP000283530"/>
    </source>
</evidence>
<dbReference type="Pfam" id="PF01535">
    <property type="entry name" value="PPR"/>
    <property type="match status" value="2"/>
</dbReference>
<evidence type="ECO:0000256" key="1">
    <source>
        <dbReference type="ARBA" id="ARBA00022737"/>
    </source>
</evidence>
<dbReference type="InterPro" id="IPR011990">
    <property type="entry name" value="TPR-like_helical_dom_sf"/>
</dbReference>
<gene>
    <name evidence="3" type="ORF">CKAN_01169200</name>
</gene>
<proteinExistence type="predicted"/>
<dbReference type="STRING" id="337451.A0A443NWU7"/>
<organism evidence="3 4">
    <name type="scientific">Cinnamomum micranthum f. kanehirae</name>
    <dbReference type="NCBI Taxonomy" id="337451"/>
    <lineage>
        <taxon>Eukaryota</taxon>
        <taxon>Viridiplantae</taxon>
        <taxon>Streptophyta</taxon>
        <taxon>Embryophyta</taxon>
        <taxon>Tracheophyta</taxon>
        <taxon>Spermatophyta</taxon>
        <taxon>Magnoliopsida</taxon>
        <taxon>Magnoliidae</taxon>
        <taxon>Laurales</taxon>
        <taxon>Lauraceae</taxon>
        <taxon>Cinnamomum</taxon>
    </lineage>
</organism>
<dbReference type="GO" id="GO:0003723">
    <property type="term" value="F:RNA binding"/>
    <property type="evidence" value="ECO:0007669"/>
    <property type="project" value="InterPro"/>
</dbReference>
<dbReference type="GO" id="GO:0009451">
    <property type="term" value="P:RNA modification"/>
    <property type="evidence" value="ECO:0007669"/>
    <property type="project" value="InterPro"/>
</dbReference>
<evidence type="ECO:0000256" key="2">
    <source>
        <dbReference type="PROSITE-ProRule" id="PRU00708"/>
    </source>
</evidence>
<dbReference type="AlphaFoldDB" id="A0A443NWU7"/>
<name>A0A443NWU7_9MAGN</name>
<protein>
    <submittedName>
        <fullName evidence="3">Pentatricopeptide repeat-containing-like protein</fullName>
    </submittedName>
</protein>
<keyword evidence="4" id="KW-1185">Reference proteome</keyword>
<sequence>MAAGRHGVTANMNQGSGSSILRCRGGGICIALHRKIDGGHDGKRVRSSREIERAKEREYKDRVRVRQKDIKERKAVNGGYWSSSSMSGACADVDAMSVGQRVHQIINQCELDSKPNVITALIDMYSKCGCIDTARRLFDELVEKDVFAWTAIVSGLASHGQSTDAIELFHRMQELIIRMDDRTITAVLSASRC</sequence>
<dbReference type="NCBIfam" id="TIGR00756">
    <property type="entry name" value="PPR"/>
    <property type="match status" value="2"/>
</dbReference>
<dbReference type="Gene3D" id="1.25.40.10">
    <property type="entry name" value="Tetratricopeptide repeat domain"/>
    <property type="match status" value="1"/>
</dbReference>
<dbReference type="Proteomes" id="UP000283530">
    <property type="component" value="Unassembled WGS sequence"/>
</dbReference>
<dbReference type="FunFam" id="1.25.40.10:FF:000031">
    <property type="entry name" value="Pentatricopeptide repeat-containing protein mitochondrial"/>
    <property type="match status" value="1"/>
</dbReference>
<feature type="repeat" description="PPR" evidence="2">
    <location>
        <begin position="145"/>
        <end position="179"/>
    </location>
</feature>
<keyword evidence="1" id="KW-0677">Repeat</keyword>
<accession>A0A443NWU7</accession>
<dbReference type="PANTHER" id="PTHR47926:SF461">
    <property type="entry name" value="PENTATRICOPEPTIDE REPEAT SUPERFAMILY PROTEIN"/>
    <property type="match status" value="1"/>
</dbReference>